<sequence>MQSLWGFINKTASIMRKWKNFAVRTTRHAVPSTVSHGLSRLSSSVLIALLALSAVSCRSVKTETRESRTEHVSAVKEAERQTNILKRWQQRVTVPESRVTLSVAEDSLTLLPAGAGYTARRGQAHVKVSRRPSTDKGSPARIIIEAGCDSLEVQCARYEQRIEEMQTQLSAAERALSTQQQKTKERQPMGFTALLYAFIVGVAAGIVSTILIRKKIWQKVF</sequence>
<evidence type="ECO:0000256" key="2">
    <source>
        <dbReference type="SAM" id="Phobius"/>
    </source>
</evidence>
<evidence type="ECO:0000313" key="4">
    <source>
        <dbReference type="Proteomes" id="UP000003805"/>
    </source>
</evidence>
<keyword evidence="1" id="KW-0175">Coiled coil</keyword>
<keyword evidence="2" id="KW-0812">Transmembrane</keyword>
<dbReference type="EMBL" id="GL349569">
    <property type="protein sequence ID" value="EFI48188.1"/>
    <property type="molecule type" value="Genomic_DNA"/>
</dbReference>
<reference evidence="3 4" key="1">
    <citation type="submission" date="2010-02" db="EMBL/GenBank/DDBJ databases">
        <title>The Genome Sequence of Prevotella oris strain C735.</title>
        <authorList>
            <consortium name="The Broad Institute Genome Sequencing Platform"/>
            <person name="Ward D."/>
            <person name="Feldgarden M."/>
            <person name="Earl A."/>
            <person name="Young S.K."/>
            <person name="Zeng Q."/>
            <person name="Koehrsen M."/>
            <person name="Alvarado L."/>
            <person name="Berlin A."/>
            <person name="Bochicchio J."/>
            <person name="Borenstein D."/>
            <person name="Chapman S.B."/>
            <person name="Chen Z."/>
            <person name="Engels R."/>
            <person name="Freedman E."/>
            <person name="Gellesch M."/>
            <person name="Goldberg J."/>
            <person name="Griggs A."/>
            <person name="Gujja S."/>
            <person name="Heilman E."/>
            <person name="Heiman D."/>
            <person name="Hepburn T."/>
            <person name="Howarth C."/>
            <person name="Jen D."/>
            <person name="Larson L."/>
            <person name="Mehta T."/>
            <person name="Park D."/>
            <person name="Pearson M."/>
            <person name="Roberts A."/>
            <person name="Saif S."/>
            <person name="Shea T."/>
            <person name="Shenoy N."/>
            <person name="Sisk P."/>
            <person name="Stolte C."/>
            <person name="Sykes S."/>
            <person name="Thomson T."/>
            <person name="Walk T."/>
            <person name="White J."/>
            <person name="Yandava C."/>
            <person name="Sibley C.D."/>
            <person name="Field T.R."/>
            <person name="Grinwis M."/>
            <person name="Eshaghurshan C.S."/>
            <person name="Surette M.G."/>
            <person name="Haas B."/>
            <person name="Nusbaum C."/>
            <person name="Birren B."/>
        </authorList>
    </citation>
    <scope>NUCLEOTIDE SEQUENCE [LARGE SCALE GENOMIC DNA]</scope>
    <source>
        <strain evidence="3 4">C735</strain>
    </source>
</reference>
<accession>D7NE41</accession>
<dbReference type="AlphaFoldDB" id="D7NE41"/>
<dbReference type="HOGENOM" id="CLU_112024_0_0_10"/>
<gene>
    <name evidence="3" type="ORF">HMPREF0665_01816</name>
</gene>
<dbReference type="Proteomes" id="UP000003805">
    <property type="component" value="Unassembled WGS sequence"/>
</dbReference>
<feature type="transmembrane region" description="Helical" evidence="2">
    <location>
        <begin position="189"/>
        <end position="212"/>
    </location>
</feature>
<evidence type="ECO:0000256" key="1">
    <source>
        <dbReference type="SAM" id="Coils"/>
    </source>
</evidence>
<keyword evidence="2" id="KW-1133">Transmembrane helix</keyword>
<organism evidence="3 4">
    <name type="scientific">Segatella oris C735</name>
    <dbReference type="NCBI Taxonomy" id="563008"/>
    <lineage>
        <taxon>Bacteria</taxon>
        <taxon>Pseudomonadati</taxon>
        <taxon>Bacteroidota</taxon>
        <taxon>Bacteroidia</taxon>
        <taxon>Bacteroidales</taxon>
        <taxon>Prevotellaceae</taxon>
        <taxon>Segatella</taxon>
    </lineage>
</organism>
<keyword evidence="4" id="KW-1185">Reference proteome</keyword>
<evidence type="ECO:0000313" key="3">
    <source>
        <dbReference type="EMBL" id="EFI48188.1"/>
    </source>
</evidence>
<name>D7NE41_9BACT</name>
<protein>
    <submittedName>
        <fullName evidence="3">Uncharacterized protein</fullName>
    </submittedName>
</protein>
<proteinExistence type="predicted"/>
<feature type="coiled-coil region" evidence="1">
    <location>
        <begin position="148"/>
        <end position="182"/>
    </location>
</feature>
<keyword evidence="2" id="KW-0472">Membrane</keyword>